<dbReference type="Gene3D" id="3.40.50.20">
    <property type="match status" value="2"/>
</dbReference>
<dbReference type="PRINTS" id="PR00098">
    <property type="entry name" value="CPSASE"/>
</dbReference>
<dbReference type="InterPro" id="IPR058047">
    <property type="entry name" value="CPSase_preATP-grasp"/>
</dbReference>
<evidence type="ECO:0000256" key="11">
    <source>
        <dbReference type="ARBA" id="ARBA00022737"/>
    </source>
</evidence>
<sequence>MHWESMKATLHLEDGSSFVGSIYGATKSVVGEIGEKKFPRFWRKFGFFLIFSWSFFLLLKHRVFLPAENGASLENNLSPAHYFQAKLVIESDCAKTLDFVDVNAENLVDFVSRKEPITYGTGDQTILAVDCGLKNNQIRCLAKRGFKVKVVPWNHSIDVERDYDGLFLSNGPGDPEVCGELVDRLAKVIARGDKPIFGICLGHQVLSRAIGAKTYKLKYGNRGHNQPCTHYATGRCYITSQNHGYAVDTESLPTDWKPLFTNENDKTNEGIVHASKPFFSVQFHPEHTAGPTDCEFLFDVFANAVRQAKNGVFMNVDQELTRLMTFNPIYHAKQQRKVLVLGSGGLTIGQAGEFDYSGAQALKALREEGIRTVLINPNIATVQTSKGFADFTYFLPITKEYVTDVIKKERPTGILCGFGGQTALNCAIDLYKDGIFEQYDVQVLGTQITTIMKTEDRDLFNQEISAVGEKVAPSKAATTMEGAIEAAEELGYPVLVRAAYALGGLGSGFADNREELIAIAQQALAHSNQVLVDKSLKGWKEVEYEVVRDAYDNCITVCNMENVDPLGIHTGESVVVAPSQTLSDKEYNALRTCAIKVIRHLGIIGECNIQYALDPNSLTTESCIPKFSKTSKFFQYYIIEVNARLSRSSALASKATGYPLAYVAAKLALGQHLPVIRNSVTGTTTACFEPSLDYCVVKIPRWDLGKFARVSTQIGSSMKSVGEVMGIGRCFEEALQKALRMVSDHADGFSPYTFSRPPTADDLEKPTDKRMFALARGMYYGDFDVEKAHALTAIDRWFLFRMQNIVDIYHRLEKEDVTTVTGELLLEAKQAGFSDRQIAKKIGSNEYTVREARFAKGITPCVKQIDTVAGEWPAQTNYLYTTFNGVENDVRFNMKNAVMVLGSGVYRIGSSVEFDSSCVGCIRELKALGYSTITVNCNPETVSTDYDICDRLYFEEISFETVLDVYHLEQPKGVILAFGGQAPNNIAMSLSRAQVKIFGTSPNDIDNAEDRFKFSRKLESLKISQPLWKKSENMEDAKNFAAQVGYPCLIRPSYVLSGAAMNVAHNAEDLEVFLKQAAVVAKEHPVVVSKFINEAKELDVDAVAMNGKLVVMAISEHIENAGVHSGDATLVTPAQDMNKLTLDRIKDITYRIAEAFNVNGPFNMQLIAKNNELKVIECNLRVSRSFPFVSKTLDYDFVALATRAMMAEDSPAIRATIKPTATLLKGKGRVGVKVPQFSFSRLAGADVMLGVEMASTGEVACFGTSRCDAYLKSLLSTGFVVPKRNIFISIGGYHAKAEMLKSVETLQKLGFDLYGSKGTALAMVGRRPTMNSLVDCVTSKSLKRLPGMVDIHVHVREPGATHKEDWTSCTKAALAGGITTILAMPNTNPPLVDSDSYHLTEQLASAKSVVDYALYIGATPENSKFAAEFSDKAAALKMYLNETFSTLKMDNISDWTAHFQAFPANRPIVCHAERQTLAAVLCIAQMANRAVHIAHVATADEIGLIKEAKLKGWKVTCEVCPHHLLLTDESLPEGVREVRPRLVKPEDRQALWDNLEYIDCFATDHAPHTWDEKSGKSGKVPPGFPGVEYMLPLLLTAVHEGKLTLKDVTDRLSVNPRRIFNLPAQDDTYIEVDMGEEWTIPENGGQSKAGWTPFAGRRVYGKVHNVVIRGEEAFVDGRIVATPGFGKNLRLYPHSTSSAHLDHDDELAPTLEPVSENSSDEQSPLHTPPRAHSPIAFPGELLAKNCISVKNLDKGQINRIFELADRYKHDVEKSHPLTHILQGKVLVTLFYEVSTRTSCSFQAAMQRLGGSVIAVDSQTSSVQKGETLEDTVQVLGSYGDIIVLRSKENGAAERAARVCEQPVINGGDGTGEHPTQALLDVYTIRQEMGTVNGLTIALVGDLKNGRTVHSLAKLLCLYKKSKNGQNDRNELKNTFLVLYIRIDITLHYIAPTDDLQMPQDVLDYVSSHSNFTQKKFSTLAEGISHVDVVYVTRIQKERFPSAEDYEKVKGSYIINAKLLNEAARDMDEELQGNLLVPARSLPIVMHPLPRVDEIAVELDHDERAAYFRQAKNGMFVRMSILSLLLGRGHL</sequence>
<feature type="domain" description="ATP-grasp" evidence="25">
    <location>
        <begin position="461"/>
        <end position="669"/>
    </location>
</feature>
<dbReference type="EMBL" id="HE600970">
    <property type="protein sequence ID" value="CAP22109.2"/>
    <property type="molecule type" value="Genomic_DNA"/>
</dbReference>
<dbReference type="InterPro" id="IPR016185">
    <property type="entry name" value="PreATP-grasp_dom_sf"/>
</dbReference>
<dbReference type="InParanoid" id="A8WNQ4"/>
<keyword evidence="10" id="KW-0479">Metal-binding</keyword>
<dbReference type="STRING" id="6238.A8WNQ4"/>
<dbReference type="GO" id="GO:0006526">
    <property type="term" value="P:L-arginine biosynthetic process"/>
    <property type="evidence" value="ECO:0007669"/>
    <property type="project" value="UniProtKB-KW"/>
</dbReference>
<dbReference type="SUPFAM" id="SSF56059">
    <property type="entry name" value="Glutathione synthetase ATP-binding domain-like"/>
    <property type="match status" value="2"/>
</dbReference>
<dbReference type="InterPro" id="IPR005480">
    <property type="entry name" value="CPSase_lsu_oligo"/>
</dbReference>
<dbReference type="PANTHER" id="PTHR11405">
    <property type="entry name" value="CARBAMOYLTRANSFERASE FAMILY MEMBER"/>
    <property type="match status" value="1"/>
</dbReference>
<dbReference type="InterPro" id="IPR011059">
    <property type="entry name" value="Metal-dep_hydrolase_composite"/>
</dbReference>
<dbReference type="PROSITE" id="PS00097">
    <property type="entry name" value="CARBAMOYLTRANSFERASE"/>
    <property type="match status" value="1"/>
</dbReference>
<comment type="similarity">
    <text evidence="5">Belongs to the CarB family.</text>
</comment>
<dbReference type="FunFam" id="3.20.20.140:FF:000036">
    <property type="entry name" value="Carbamoyl-phosphate synthase large chain"/>
    <property type="match status" value="1"/>
</dbReference>
<dbReference type="InterPro" id="IPR011761">
    <property type="entry name" value="ATP-grasp"/>
</dbReference>
<keyword evidence="18" id="KW-0665">Pyrimidine biosynthesis</keyword>
<dbReference type="SUPFAM" id="SSF52317">
    <property type="entry name" value="Class I glutamine amidotransferase-like"/>
    <property type="match status" value="1"/>
</dbReference>
<evidence type="ECO:0000256" key="13">
    <source>
        <dbReference type="ARBA" id="ARBA00022801"/>
    </source>
</evidence>
<dbReference type="InterPro" id="IPR005483">
    <property type="entry name" value="CPSase_dom"/>
</dbReference>
<evidence type="ECO:0000256" key="4">
    <source>
        <dbReference type="ARBA" id="ARBA00004880"/>
    </source>
</evidence>
<dbReference type="Pfam" id="PF02786">
    <property type="entry name" value="CPSase_L_D2"/>
    <property type="match status" value="2"/>
</dbReference>
<dbReference type="GO" id="GO:0004088">
    <property type="term" value="F:carbamoyl-phosphate synthase (glutamine-hydrolyzing) activity"/>
    <property type="evidence" value="ECO:0007669"/>
    <property type="project" value="UniProtKB-EC"/>
</dbReference>
<dbReference type="SUPFAM" id="SSF52440">
    <property type="entry name" value="PreATP-grasp domain"/>
    <property type="match status" value="2"/>
</dbReference>
<dbReference type="Pfam" id="PF00185">
    <property type="entry name" value="OTCace"/>
    <property type="match status" value="1"/>
</dbReference>
<evidence type="ECO:0000256" key="18">
    <source>
        <dbReference type="ARBA" id="ARBA00022975"/>
    </source>
</evidence>
<gene>
    <name evidence="28" type="primary">pyr-1</name>
    <name evidence="26" type="synonym">Cbr-pyr-1</name>
    <name evidence="28" type="ORF">CBG00515</name>
    <name evidence="26" type="ORF">CBG_00515</name>
</gene>
<dbReference type="FunCoup" id="A8WNQ4">
    <property type="interactions" value="2264"/>
</dbReference>
<keyword evidence="17" id="KW-0315">Glutamine amidotransferase</keyword>
<dbReference type="CDD" id="cd01744">
    <property type="entry name" value="GATase1_CPSase"/>
    <property type="match status" value="1"/>
</dbReference>
<comment type="cofactor">
    <cofactor evidence="1">
        <name>Mn(2+)</name>
        <dbReference type="ChEBI" id="CHEBI:29035"/>
    </cofactor>
</comment>
<keyword evidence="15 23" id="KW-0067">ATP-binding</keyword>
<keyword evidence="8" id="KW-0028">Amino-acid biosynthesis</keyword>
<dbReference type="GO" id="GO:0005829">
    <property type="term" value="C:cytosol"/>
    <property type="evidence" value="ECO:0000318"/>
    <property type="project" value="GO_Central"/>
</dbReference>
<dbReference type="GO" id="GO:0005524">
    <property type="term" value="F:ATP binding"/>
    <property type="evidence" value="ECO:0007669"/>
    <property type="project" value="UniProtKB-UniRule"/>
</dbReference>
<keyword evidence="16" id="KW-0460">Magnesium</keyword>
<comment type="pathway">
    <text evidence="3">Amino-acid biosynthesis; L-arginine biosynthesis.</text>
</comment>
<evidence type="ECO:0000256" key="7">
    <source>
        <dbReference type="ARBA" id="ARBA00022598"/>
    </source>
</evidence>
<dbReference type="InterPro" id="IPR006275">
    <property type="entry name" value="CPSase_lsu"/>
</dbReference>
<evidence type="ECO:0000313" key="27">
    <source>
        <dbReference type="Proteomes" id="UP000008549"/>
    </source>
</evidence>
<protein>
    <submittedName>
        <fullName evidence="26">Protein CBR-PYR-1</fullName>
    </submittedName>
</protein>
<dbReference type="Pfam" id="PF01979">
    <property type="entry name" value="Amidohydro_1"/>
    <property type="match status" value="1"/>
</dbReference>
<dbReference type="FunFam" id="3.40.50.880:FF:000006">
    <property type="entry name" value="Carbamoyl-phosphate synthase 1, mitochondrial"/>
    <property type="match status" value="1"/>
</dbReference>
<dbReference type="SMART" id="SM01096">
    <property type="entry name" value="CPSase_L_D3"/>
    <property type="match status" value="1"/>
</dbReference>
<feature type="domain" description="ATP-grasp" evidence="25">
    <location>
        <begin position="1015"/>
        <end position="1206"/>
    </location>
</feature>
<evidence type="ECO:0000313" key="26">
    <source>
        <dbReference type="EMBL" id="CAP22109.2"/>
    </source>
</evidence>
<dbReference type="InterPro" id="IPR036897">
    <property type="entry name" value="CarbamoylP_synth_lsu_oligo_sf"/>
</dbReference>
<dbReference type="PROSITE" id="PS00866">
    <property type="entry name" value="CPSASE_1"/>
    <property type="match status" value="2"/>
</dbReference>
<dbReference type="PROSITE" id="PS00867">
    <property type="entry name" value="CPSASE_2"/>
    <property type="match status" value="2"/>
</dbReference>
<feature type="region of interest" description="Disordered" evidence="24">
    <location>
        <begin position="1710"/>
        <end position="1731"/>
    </location>
</feature>
<dbReference type="GO" id="GO:0004087">
    <property type="term" value="F:carbamoyl-phosphate synthase (ammonia) activity"/>
    <property type="evidence" value="ECO:0007669"/>
    <property type="project" value="UniProtKB-EC"/>
</dbReference>
<dbReference type="InterPro" id="IPR036914">
    <property type="entry name" value="MGS-like_dom_sf"/>
</dbReference>
<dbReference type="FunFam" id="3.40.50.1370:FF:000033">
    <property type="entry name" value="CAD protein"/>
    <property type="match status" value="1"/>
</dbReference>
<keyword evidence="6" id="KW-0055">Arginine biosynthesis</keyword>
<accession>A8WNQ4</accession>
<evidence type="ECO:0000256" key="1">
    <source>
        <dbReference type="ARBA" id="ARBA00001936"/>
    </source>
</evidence>
<keyword evidence="12 23" id="KW-0547">Nucleotide-binding</keyword>
<name>A8WNQ4_CAEBR</name>
<dbReference type="SUPFAM" id="SSF53671">
    <property type="entry name" value="Aspartate/ornithine carbamoyltransferase"/>
    <property type="match status" value="1"/>
</dbReference>
<dbReference type="PROSITE" id="PS51273">
    <property type="entry name" value="GATASE_TYPE_1"/>
    <property type="match status" value="1"/>
</dbReference>
<dbReference type="InterPro" id="IPR029062">
    <property type="entry name" value="Class_I_gatase-like"/>
</dbReference>
<dbReference type="PROSITE" id="PS50975">
    <property type="entry name" value="ATP_GRASP"/>
    <property type="match status" value="2"/>
</dbReference>
<dbReference type="InterPro" id="IPR035686">
    <property type="entry name" value="CPSase_GATase1"/>
</dbReference>
<dbReference type="GO" id="GO:0004151">
    <property type="term" value="F:dihydroorotase activity"/>
    <property type="evidence" value="ECO:0000318"/>
    <property type="project" value="GO_Central"/>
</dbReference>
<evidence type="ECO:0000256" key="14">
    <source>
        <dbReference type="ARBA" id="ARBA00022833"/>
    </source>
</evidence>
<evidence type="ECO:0000259" key="25">
    <source>
        <dbReference type="PROSITE" id="PS50975"/>
    </source>
</evidence>
<evidence type="ECO:0000256" key="16">
    <source>
        <dbReference type="ARBA" id="ARBA00022842"/>
    </source>
</evidence>
<dbReference type="NCBIfam" id="NF009455">
    <property type="entry name" value="PRK12815.1"/>
    <property type="match status" value="1"/>
</dbReference>
<keyword evidence="14" id="KW-0862">Zinc</keyword>
<evidence type="ECO:0000256" key="24">
    <source>
        <dbReference type="SAM" id="MobiDB-lite"/>
    </source>
</evidence>
<dbReference type="NCBIfam" id="NF003671">
    <property type="entry name" value="PRK05294.1"/>
    <property type="match status" value="1"/>
</dbReference>
<dbReference type="FunFam" id="3.30.1490.20:FF:000001">
    <property type="entry name" value="Carbamoyl-phosphate synthase large chain"/>
    <property type="match status" value="1"/>
</dbReference>
<dbReference type="Gene3D" id="3.40.50.880">
    <property type="match status" value="1"/>
</dbReference>
<dbReference type="SUPFAM" id="SSF51556">
    <property type="entry name" value="Metallo-dependent hydrolases"/>
    <property type="match status" value="1"/>
</dbReference>
<dbReference type="PRINTS" id="PR00101">
    <property type="entry name" value="ATCASE"/>
</dbReference>
<reference evidence="26 27" key="1">
    <citation type="journal article" date="2003" name="PLoS Biol.">
        <title>The genome sequence of Caenorhabditis briggsae: a platform for comparative genomics.</title>
        <authorList>
            <person name="Stein L.D."/>
            <person name="Bao Z."/>
            <person name="Blasiar D."/>
            <person name="Blumenthal T."/>
            <person name="Brent M.R."/>
            <person name="Chen N."/>
            <person name="Chinwalla A."/>
            <person name="Clarke L."/>
            <person name="Clee C."/>
            <person name="Coghlan A."/>
            <person name="Coulson A."/>
            <person name="D'Eustachio P."/>
            <person name="Fitch D.H."/>
            <person name="Fulton L.A."/>
            <person name="Fulton R.E."/>
            <person name="Griffiths-Jones S."/>
            <person name="Harris T.W."/>
            <person name="Hillier L.W."/>
            <person name="Kamath R."/>
            <person name="Kuwabara P.E."/>
            <person name="Mardis E.R."/>
            <person name="Marra M.A."/>
            <person name="Miner T.L."/>
            <person name="Minx P."/>
            <person name="Mullikin J.C."/>
            <person name="Plumb R.W."/>
            <person name="Rogers J."/>
            <person name="Schein J.E."/>
            <person name="Sohrmann M."/>
            <person name="Spieth J."/>
            <person name="Stajich J.E."/>
            <person name="Wei C."/>
            <person name="Willey D."/>
            <person name="Wilson R.K."/>
            <person name="Durbin R."/>
            <person name="Waterston R.H."/>
        </authorList>
    </citation>
    <scope>NUCLEOTIDE SEQUENCE [LARGE SCALE GENOMIC DNA]</scope>
    <source>
        <strain evidence="26 27">AF16</strain>
    </source>
</reference>
<dbReference type="InterPro" id="IPR005479">
    <property type="entry name" value="CPAse_ATP-bd"/>
</dbReference>
<dbReference type="InterPro" id="IPR006130">
    <property type="entry name" value="Asp/Orn_carbamoylTrfase"/>
</dbReference>
<dbReference type="eggNOG" id="KOG0370">
    <property type="taxonomic scope" value="Eukaryota"/>
</dbReference>
<dbReference type="Gene3D" id="3.30.1490.20">
    <property type="entry name" value="ATP-grasp fold, A domain"/>
    <property type="match status" value="1"/>
</dbReference>
<evidence type="ECO:0000256" key="8">
    <source>
        <dbReference type="ARBA" id="ARBA00022605"/>
    </source>
</evidence>
<dbReference type="FunFam" id="3.40.50.20:FF:000001">
    <property type="entry name" value="Carbamoyl-phosphate synthase large chain"/>
    <property type="match status" value="1"/>
</dbReference>
<dbReference type="InterPro" id="IPR017926">
    <property type="entry name" value="GATASE"/>
</dbReference>
<dbReference type="PRINTS" id="PR00100">
    <property type="entry name" value="AOTCASE"/>
</dbReference>
<keyword evidence="13" id="KW-0378">Hydrolase</keyword>
<dbReference type="InterPro" id="IPR002195">
    <property type="entry name" value="Dihydroorotase_CS"/>
</dbReference>
<dbReference type="Gene3D" id="3.40.50.1370">
    <property type="entry name" value="Aspartate/ornithine carbamoyltransferase"/>
    <property type="match status" value="3"/>
</dbReference>
<keyword evidence="7" id="KW-0436">Ligase</keyword>
<dbReference type="SUPFAM" id="SSF52335">
    <property type="entry name" value="Methylglyoxal synthase-like"/>
    <property type="match status" value="1"/>
</dbReference>
<dbReference type="Pfam" id="PF02729">
    <property type="entry name" value="OTCace_N"/>
    <property type="match status" value="1"/>
</dbReference>
<dbReference type="PRINTS" id="PR00099">
    <property type="entry name" value="CPSGATASE"/>
</dbReference>
<evidence type="ECO:0000256" key="6">
    <source>
        <dbReference type="ARBA" id="ARBA00022571"/>
    </source>
</evidence>
<dbReference type="Pfam" id="PF02787">
    <property type="entry name" value="CPSase_L_D3"/>
    <property type="match status" value="1"/>
</dbReference>
<evidence type="ECO:0000256" key="3">
    <source>
        <dbReference type="ARBA" id="ARBA00004730"/>
    </source>
</evidence>
<keyword evidence="19" id="KW-0464">Manganese</keyword>
<comment type="pathway">
    <text evidence="4">Pyrimidine metabolism; UMP biosynthesis via de novo pathway; (S)-dihydroorotate from bicarbonate: step 3/3.</text>
</comment>
<dbReference type="InterPro" id="IPR013815">
    <property type="entry name" value="ATP_grasp_subdomain_1"/>
</dbReference>
<dbReference type="Pfam" id="PF25596">
    <property type="entry name" value="CPSase_L_D1"/>
    <property type="match status" value="2"/>
</dbReference>
<dbReference type="InterPro" id="IPR006131">
    <property type="entry name" value="Asp_carbamoyltransf_Asp/Orn-bd"/>
</dbReference>
<dbReference type="PANTHER" id="PTHR11405:SF5">
    <property type="entry name" value="CAD PROTEIN"/>
    <property type="match status" value="1"/>
</dbReference>
<dbReference type="GO" id="GO:0004070">
    <property type="term" value="F:aspartate carbamoyltransferase activity"/>
    <property type="evidence" value="ECO:0000318"/>
    <property type="project" value="GO_Central"/>
</dbReference>
<evidence type="ECO:0000313" key="28">
    <source>
        <dbReference type="WormBase" id="CBG00515"/>
    </source>
</evidence>
<evidence type="ECO:0000256" key="2">
    <source>
        <dbReference type="ARBA" id="ARBA00001947"/>
    </source>
</evidence>
<dbReference type="GO" id="GO:0005737">
    <property type="term" value="C:cytoplasm"/>
    <property type="evidence" value="ECO:0000318"/>
    <property type="project" value="GO_Central"/>
</dbReference>
<organism evidence="26 27">
    <name type="scientific">Caenorhabditis briggsae</name>
    <dbReference type="NCBI Taxonomy" id="6238"/>
    <lineage>
        <taxon>Eukaryota</taxon>
        <taxon>Metazoa</taxon>
        <taxon>Ecdysozoa</taxon>
        <taxon>Nematoda</taxon>
        <taxon>Chromadorea</taxon>
        <taxon>Rhabditida</taxon>
        <taxon>Rhabditina</taxon>
        <taxon>Rhabditomorpha</taxon>
        <taxon>Rhabditoidea</taxon>
        <taxon>Rhabditidae</taxon>
        <taxon>Peloderinae</taxon>
        <taxon>Caenorhabditis</taxon>
    </lineage>
</organism>
<comment type="catalytic activity">
    <reaction evidence="22">
        <text>hydrogencarbonate + L-glutamine + 2 ATP + H2O = carbamoyl phosphate + L-glutamate + 2 ADP + phosphate + 2 H(+)</text>
        <dbReference type="Rhea" id="RHEA:18633"/>
        <dbReference type="ChEBI" id="CHEBI:15377"/>
        <dbReference type="ChEBI" id="CHEBI:15378"/>
        <dbReference type="ChEBI" id="CHEBI:17544"/>
        <dbReference type="ChEBI" id="CHEBI:29985"/>
        <dbReference type="ChEBI" id="CHEBI:30616"/>
        <dbReference type="ChEBI" id="CHEBI:43474"/>
        <dbReference type="ChEBI" id="CHEBI:58228"/>
        <dbReference type="ChEBI" id="CHEBI:58359"/>
        <dbReference type="ChEBI" id="CHEBI:456216"/>
        <dbReference type="EC" id="6.3.5.5"/>
    </reaction>
</comment>
<evidence type="ECO:0000256" key="19">
    <source>
        <dbReference type="ARBA" id="ARBA00023211"/>
    </source>
</evidence>
<dbReference type="PROSITE" id="PS00482">
    <property type="entry name" value="DIHYDROOROTASE_1"/>
    <property type="match status" value="1"/>
</dbReference>
<dbReference type="Gene3D" id="1.10.1030.10">
    <property type="entry name" value="Carbamoyl-phosphate synthetase, large subunit oligomerisation domain"/>
    <property type="match status" value="1"/>
</dbReference>
<evidence type="ECO:0000256" key="23">
    <source>
        <dbReference type="PROSITE-ProRule" id="PRU00409"/>
    </source>
</evidence>
<evidence type="ECO:0000256" key="22">
    <source>
        <dbReference type="ARBA" id="ARBA00048816"/>
    </source>
</evidence>
<dbReference type="NCBIfam" id="NF002032">
    <property type="entry name" value="PRK00856.1"/>
    <property type="match status" value="1"/>
</dbReference>
<keyword evidence="11" id="KW-0677">Repeat</keyword>
<evidence type="ECO:0000256" key="17">
    <source>
        <dbReference type="ARBA" id="ARBA00022962"/>
    </source>
</evidence>
<dbReference type="Pfam" id="PF00117">
    <property type="entry name" value="GATase"/>
    <property type="match status" value="1"/>
</dbReference>
<evidence type="ECO:0000256" key="15">
    <source>
        <dbReference type="ARBA" id="ARBA00022840"/>
    </source>
</evidence>
<evidence type="ECO:0000256" key="5">
    <source>
        <dbReference type="ARBA" id="ARBA00009799"/>
    </source>
</evidence>
<evidence type="ECO:0000256" key="12">
    <source>
        <dbReference type="ARBA" id="ARBA00022741"/>
    </source>
</evidence>
<dbReference type="FunFam" id="3.30.470.20:FF:000001">
    <property type="entry name" value="Carbamoyl-phosphate synthase large chain"/>
    <property type="match status" value="1"/>
</dbReference>
<dbReference type="FunFam" id="3.40.50.20:FF:000002">
    <property type="entry name" value="Carbamoyl-phosphate synthase large chain"/>
    <property type="match status" value="1"/>
</dbReference>
<dbReference type="InterPro" id="IPR006680">
    <property type="entry name" value="Amidohydro-rel"/>
</dbReference>
<dbReference type="HOGENOM" id="CLU_000513_2_0_1"/>
<dbReference type="InterPro" id="IPR032466">
    <property type="entry name" value="Metal_Hydrolase"/>
</dbReference>
<dbReference type="FunFam" id="3.30.470.20:FF:000004">
    <property type="entry name" value="Carbamoyl-phosphate synthase (glutamine-hydrolyzing)"/>
    <property type="match status" value="1"/>
</dbReference>
<keyword evidence="9" id="KW-0808">Transferase</keyword>
<evidence type="ECO:0000256" key="10">
    <source>
        <dbReference type="ARBA" id="ARBA00022723"/>
    </source>
</evidence>
<comment type="catalytic activity">
    <reaction evidence="21">
        <text>(S)-dihydroorotate + H2O = N-carbamoyl-L-aspartate + H(+)</text>
        <dbReference type="Rhea" id="RHEA:24296"/>
        <dbReference type="ChEBI" id="CHEBI:15377"/>
        <dbReference type="ChEBI" id="CHEBI:15378"/>
        <dbReference type="ChEBI" id="CHEBI:30864"/>
        <dbReference type="ChEBI" id="CHEBI:32814"/>
        <dbReference type="EC" id="3.5.2.3"/>
    </reaction>
</comment>
<dbReference type="FunFam" id="1.10.1030.10:FF:000002">
    <property type="entry name" value="Carbamoyl-phosphate synthase large chain"/>
    <property type="match status" value="1"/>
</dbReference>
<evidence type="ECO:0000256" key="9">
    <source>
        <dbReference type="ARBA" id="ARBA00022679"/>
    </source>
</evidence>
<dbReference type="InterPro" id="IPR036901">
    <property type="entry name" value="Asp/Orn_carbamoylTrfase_sf"/>
</dbReference>
<reference evidence="26 27" key="2">
    <citation type="journal article" date="2011" name="PLoS Genet.">
        <title>Caenorhabditis briggsae recombinant inbred line genotypes reveal inter-strain incompatibility and the evolution of recombination.</title>
        <authorList>
            <person name="Ross J.A."/>
            <person name="Koboldt D.C."/>
            <person name="Staisch J.E."/>
            <person name="Chamberlin H.M."/>
            <person name="Gupta B.P."/>
            <person name="Miller R.D."/>
            <person name="Baird S.E."/>
            <person name="Haag E.S."/>
        </authorList>
    </citation>
    <scope>NUCLEOTIDE SEQUENCE [LARGE SCALE GENOMIC DNA]</scope>
    <source>
        <strain evidence="26 27">AF16</strain>
    </source>
</reference>
<evidence type="ECO:0000256" key="20">
    <source>
        <dbReference type="ARBA" id="ARBA00047359"/>
    </source>
</evidence>
<proteinExistence type="inferred from homology"/>
<dbReference type="Proteomes" id="UP000008549">
    <property type="component" value="Unassembled WGS sequence"/>
</dbReference>
<dbReference type="Gene3D" id="3.30.470.20">
    <property type="entry name" value="ATP-grasp fold, B domain"/>
    <property type="match status" value="2"/>
</dbReference>
<dbReference type="GO" id="GO:0046872">
    <property type="term" value="F:metal ion binding"/>
    <property type="evidence" value="ECO:0007669"/>
    <property type="project" value="UniProtKB-KW"/>
</dbReference>
<dbReference type="SUPFAM" id="SSF51338">
    <property type="entry name" value="Composite domain of metallo-dependent hydrolases"/>
    <property type="match status" value="1"/>
</dbReference>
<dbReference type="GO" id="GO:0006541">
    <property type="term" value="P:glutamine metabolic process"/>
    <property type="evidence" value="ECO:0000318"/>
    <property type="project" value="GO_Central"/>
</dbReference>
<dbReference type="OMA" id="WSPFNGK"/>
<dbReference type="GO" id="GO:0016597">
    <property type="term" value="F:amino acid binding"/>
    <property type="evidence" value="ECO:0007669"/>
    <property type="project" value="InterPro"/>
</dbReference>
<dbReference type="GO" id="GO:0006207">
    <property type="term" value="P:'de novo' pyrimidine nucleobase biosynthetic process"/>
    <property type="evidence" value="ECO:0000318"/>
    <property type="project" value="GO_Central"/>
</dbReference>
<dbReference type="PROSITE" id="PS00483">
    <property type="entry name" value="DIHYDROOROTASE_2"/>
    <property type="match status" value="1"/>
</dbReference>
<feature type="compositionally biased region" description="Polar residues" evidence="24">
    <location>
        <begin position="1715"/>
        <end position="1725"/>
    </location>
</feature>
<dbReference type="Gene3D" id="3.20.20.140">
    <property type="entry name" value="Metal-dependent hydrolases"/>
    <property type="match status" value="1"/>
</dbReference>
<comment type="catalytic activity">
    <reaction evidence="20">
        <text>hydrogencarbonate + NH4(+) + 2 ATP = carbamoyl phosphate + 2 ADP + phosphate + 2 H(+)</text>
        <dbReference type="Rhea" id="RHEA:18029"/>
        <dbReference type="ChEBI" id="CHEBI:15378"/>
        <dbReference type="ChEBI" id="CHEBI:17544"/>
        <dbReference type="ChEBI" id="CHEBI:28938"/>
        <dbReference type="ChEBI" id="CHEBI:30616"/>
        <dbReference type="ChEBI" id="CHEBI:43474"/>
        <dbReference type="ChEBI" id="CHEBI:58228"/>
        <dbReference type="ChEBI" id="CHEBI:456216"/>
        <dbReference type="EC" id="6.3.4.16"/>
    </reaction>
</comment>
<dbReference type="SUPFAM" id="SSF48108">
    <property type="entry name" value="Carbamoyl phosphate synthetase, large subunit connection domain"/>
    <property type="match status" value="1"/>
</dbReference>
<dbReference type="WormBase" id="CBG00515">
    <property type="protein sequence ID" value="CBP00158"/>
    <property type="gene ID" value="WBGene00023892"/>
    <property type="gene designation" value="Cbr-pyr-1"/>
</dbReference>
<evidence type="ECO:0000256" key="21">
    <source>
        <dbReference type="ARBA" id="ARBA00048492"/>
    </source>
</evidence>
<keyword evidence="27" id="KW-1185">Reference proteome</keyword>
<dbReference type="InterPro" id="IPR006132">
    <property type="entry name" value="Asp/Orn_carbamoyltranf_P-bd"/>
</dbReference>
<dbReference type="GO" id="GO:0006221">
    <property type="term" value="P:pyrimidine nucleotide biosynthetic process"/>
    <property type="evidence" value="ECO:0007669"/>
    <property type="project" value="UniProtKB-KW"/>
</dbReference>
<comment type="cofactor">
    <cofactor evidence="2">
        <name>Zn(2+)</name>
        <dbReference type="ChEBI" id="CHEBI:29105"/>
    </cofactor>
</comment>
<dbReference type="CDD" id="cd01316">
    <property type="entry name" value="CAD_DHOase"/>
    <property type="match status" value="1"/>
</dbReference>
<dbReference type="NCBIfam" id="TIGR01369">
    <property type="entry name" value="CPSaseII_lrg"/>
    <property type="match status" value="1"/>
</dbReference>